<keyword evidence="3" id="KW-0508">mRNA splicing</keyword>
<dbReference type="AlphaFoldDB" id="A0A0A1UEN4"/>
<dbReference type="OrthoDB" id="30179at2759"/>
<dbReference type="GO" id="GO:0045292">
    <property type="term" value="P:mRNA cis splicing, via spliceosome"/>
    <property type="evidence" value="ECO:0007669"/>
    <property type="project" value="TreeGrafter"/>
</dbReference>
<organism evidence="5 6">
    <name type="scientific">Entamoeba invadens IP1</name>
    <dbReference type="NCBI Taxonomy" id="370355"/>
    <lineage>
        <taxon>Eukaryota</taxon>
        <taxon>Amoebozoa</taxon>
        <taxon>Evosea</taxon>
        <taxon>Archamoebae</taxon>
        <taxon>Mastigamoebida</taxon>
        <taxon>Entamoebidae</taxon>
        <taxon>Entamoeba</taxon>
    </lineage>
</organism>
<dbReference type="OMA" id="KICMENI"/>
<keyword evidence="2" id="KW-0507">mRNA processing</keyword>
<protein>
    <recommendedName>
        <fullName evidence="7">Pre-mRNA-splicing factor CWC15</fullName>
    </recommendedName>
</protein>
<dbReference type="PANTHER" id="PTHR12718:SF2">
    <property type="entry name" value="SPLICEOSOME-ASSOCIATED PROTEIN CWC15 HOMOLOG"/>
    <property type="match status" value="1"/>
</dbReference>
<dbReference type="Proteomes" id="UP000014680">
    <property type="component" value="Unassembled WGS sequence"/>
</dbReference>
<evidence type="ECO:0000256" key="2">
    <source>
        <dbReference type="ARBA" id="ARBA00022664"/>
    </source>
</evidence>
<evidence type="ECO:0000256" key="4">
    <source>
        <dbReference type="SAM" id="Coils"/>
    </source>
</evidence>
<gene>
    <name evidence="5" type="ORF">EIN_252850</name>
</gene>
<evidence type="ECO:0008006" key="7">
    <source>
        <dbReference type="Google" id="ProtNLM"/>
    </source>
</evidence>
<dbReference type="EMBL" id="KB206169">
    <property type="protein sequence ID" value="ELP95041.1"/>
    <property type="molecule type" value="Genomic_DNA"/>
</dbReference>
<reference evidence="5 6" key="1">
    <citation type="submission" date="2012-10" db="EMBL/GenBank/DDBJ databases">
        <authorList>
            <person name="Zafar N."/>
            <person name="Inman J."/>
            <person name="Hall N."/>
            <person name="Lorenzi H."/>
            <person name="Caler E."/>
        </authorList>
    </citation>
    <scope>NUCLEOTIDE SEQUENCE [LARGE SCALE GENOMIC DNA]</scope>
    <source>
        <strain evidence="5 6">IP1</strain>
    </source>
</reference>
<dbReference type="GO" id="GO:0003723">
    <property type="term" value="F:RNA binding"/>
    <property type="evidence" value="ECO:0007669"/>
    <property type="project" value="TreeGrafter"/>
</dbReference>
<dbReference type="InterPro" id="IPR006973">
    <property type="entry name" value="Cwf_Cwc_15"/>
</dbReference>
<proteinExistence type="inferred from homology"/>
<dbReference type="GeneID" id="14893976"/>
<evidence type="ECO:0000256" key="3">
    <source>
        <dbReference type="ARBA" id="ARBA00023187"/>
    </source>
</evidence>
<dbReference type="KEGG" id="eiv:EIN_252850"/>
<name>A0A0A1UEN4_ENTIV</name>
<dbReference type="RefSeq" id="XP_004261812.1">
    <property type="nucleotide sequence ID" value="XM_004261764.1"/>
</dbReference>
<dbReference type="Pfam" id="PF04889">
    <property type="entry name" value="Cwf_Cwc_15"/>
    <property type="match status" value="1"/>
</dbReference>
<sequence length="179" mass="20965">MNSARGSKNPGGINFVKSQQISARSVVKQPELKTRDADNLKAIQIVTDKSRLKPNTHNTTDVKLIKEETHTIKDEEKQEEIKEEIKEEINEEIKEEIESDEIDSEEALRRELEECEEEDGDKSEEIVSEVNPNGMIKRKWYDDVIFKNQGKKDDVKKKRFINDTIRSDYHKDFLDRFVK</sequence>
<keyword evidence="6" id="KW-1185">Reference proteome</keyword>
<comment type="similarity">
    <text evidence="1">Belongs to the CWC15 family.</text>
</comment>
<keyword evidence="4" id="KW-0175">Coiled coil</keyword>
<dbReference type="PANTHER" id="PTHR12718">
    <property type="entry name" value="CELL CYCLE CONTROL PROTEIN CWF15"/>
    <property type="match status" value="1"/>
</dbReference>
<feature type="coiled-coil region" evidence="4">
    <location>
        <begin position="72"/>
        <end position="125"/>
    </location>
</feature>
<accession>A0A0A1UEN4</accession>
<evidence type="ECO:0000313" key="6">
    <source>
        <dbReference type="Proteomes" id="UP000014680"/>
    </source>
</evidence>
<evidence type="ECO:0000313" key="5">
    <source>
        <dbReference type="EMBL" id="ELP95041.1"/>
    </source>
</evidence>
<evidence type="ECO:0000256" key="1">
    <source>
        <dbReference type="ARBA" id="ARBA00006644"/>
    </source>
</evidence>
<dbReference type="VEuPathDB" id="AmoebaDB:EIN_252850"/>
<dbReference type="GO" id="GO:0071013">
    <property type="term" value="C:catalytic step 2 spliceosome"/>
    <property type="evidence" value="ECO:0007669"/>
    <property type="project" value="TreeGrafter"/>
</dbReference>